<dbReference type="Proteomes" id="UP000000663">
    <property type="component" value="Chromosome"/>
</dbReference>
<dbReference type="PANTHER" id="PTHR39418">
    <property type="entry name" value="DEHYDROGENASE-RELATED"/>
    <property type="match status" value="1"/>
</dbReference>
<dbReference type="KEGG" id="rci:RCIX1003"/>
<feature type="domain" description="Formylmethanofuran dehydrogenase subunit E" evidence="1">
    <location>
        <begin position="13"/>
        <end position="130"/>
    </location>
</feature>
<dbReference type="Pfam" id="PF02663">
    <property type="entry name" value="FmdE"/>
    <property type="match status" value="1"/>
</dbReference>
<sequence>MDREYSIEDLAAFHGHLGPYIVLGYRIGRYAREYFCDDAFQMHAVVGCSGTPPQSCLADGVQIGSGCTTGKRNLELRVSDSIACEFTSAEGKKMVIRPKPLKFPPRGEDYFHQIEQLAVDMYRMDDTELFEVSSQ</sequence>
<dbReference type="eggNOG" id="arCOG00764">
    <property type="taxonomic scope" value="Archaea"/>
</dbReference>
<dbReference type="SUPFAM" id="SSF143555">
    <property type="entry name" value="FwdE-like"/>
    <property type="match status" value="1"/>
</dbReference>
<dbReference type="EMBL" id="AM114193">
    <property type="protein sequence ID" value="CAJ36338.1"/>
    <property type="molecule type" value="Genomic_DNA"/>
</dbReference>
<dbReference type="InterPro" id="IPR053194">
    <property type="entry name" value="tRNA_methyltr_O"/>
</dbReference>
<protein>
    <recommendedName>
        <fullName evidence="1">Formylmethanofuran dehydrogenase subunit E domain-containing protein</fullName>
    </recommendedName>
</protein>
<proteinExistence type="predicted"/>
<evidence type="ECO:0000313" key="2">
    <source>
        <dbReference type="EMBL" id="CAJ36338.1"/>
    </source>
</evidence>
<accession>Q0W5K5</accession>
<keyword evidence="3" id="KW-1185">Reference proteome</keyword>
<gene>
    <name evidence="2" type="ORF">RCIX1003</name>
</gene>
<dbReference type="InterPro" id="IPR003814">
    <property type="entry name" value="FmdEsu_dom"/>
</dbReference>
<reference evidence="2 3" key="1">
    <citation type="journal article" date="2006" name="Science">
        <title>Genome of rice cluster I archaea -- the key methane producers in the rice rhizosphere.</title>
        <authorList>
            <person name="Erkel C."/>
            <person name="Kube M."/>
            <person name="Reinhardt R."/>
            <person name="Liesack W."/>
        </authorList>
    </citation>
    <scope>NUCLEOTIDE SEQUENCE [LARGE SCALE GENOMIC DNA]</scope>
    <source>
        <strain evidence="3">DSM 22066 / NBRC 105507 / MRE50</strain>
    </source>
</reference>
<evidence type="ECO:0000259" key="1">
    <source>
        <dbReference type="Pfam" id="PF02663"/>
    </source>
</evidence>
<dbReference type="Gene3D" id="3.30.1330.130">
    <property type="match status" value="1"/>
</dbReference>
<organism evidence="2 3">
    <name type="scientific">Methanocella arvoryzae (strain DSM 22066 / NBRC 105507 / MRE50)</name>
    <dbReference type="NCBI Taxonomy" id="351160"/>
    <lineage>
        <taxon>Archaea</taxon>
        <taxon>Methanobacteriati</taxon>
        <taxon>Methanobacteriota</taxon>
        <taxon>Stenosarchaea group</taxon>
        <taxon>Methanomicrobia</taxon>
        <taxon>Methanocellales</taxon>
        <taxon>Methanocellaceae</taxon>
        <taxon>Methanocella</taxon>
    </lineage>
</organism>
<name>Q0W5K5_METAR</name>
<dbReference type="STRING" id="351160.RCIX1003"/>
<dbReference type="PANTHER" id="PTHR39418:SF1">
    <property type="entry name" value="DEHYDROGENASE"/>
    <property type="match status" value="1"/>
</dbReference>
<dbReference type="AlphaFoldDB" id="Q0W5K5"/>
<evidence type="ECO:0000313" key="3">
    <source>
        <dbReference type="Proteomes" id="UP000000663"/>
    </source>
</evidence>